<evidence type="ECO:0000256" key="1">
    <source>
        <dbReference type="SAM" id="MobiDB-lite"/>
    </source>
</evidence>
<organism evidence="2 3">
    <name type="scientific">Trifolium medium</name>
    <dbReference type="NCBI Taxonomy" id="97028"/>
    <lineage>
        <taxon>Eukaryota</taxon>
        <taxon>Viridiplantae</taxon>
        <taxon>Streptophyta</taxon>
        <taxon>Embryophyta</taxon>
        <taxon>Tracheophyta</taxon>
        <taxon>Spermatophyta</taxon>
        <taxon>Magnoliopsida</taxon>
        <taxon>eudicotyledons</taxon>
        <taxon>Gunneridae</taxon>
        <taxon>Pentapetalae</taxon>
        <taxon>rosids</taxon>
        <taxon>fabids</taxon>
        <taxon>Fabales</taxon>
        <taxon>Fabaceae</taxon>
        <taxon>Papilionoideae</taxon>
        <taxon>50 kb inversion clade</taxon>
        <taxon>NPAAA clade</taxon>
        <taxon>Hologalegina</taxon>
        <taxon>IRL clade</taxon>
        <taxon>Trifolieae</taxon>
        <taxon>Trifolium</taxon>
    </lineage>
</organism>
<proteinExistence type="predicted"/>
<reference evidence="2 3" key="1">
    <citation type="journal article" date="2018" name="Front. Plant Sci.">
        <title>Red Clover (Trifolium pratense) and Zigzag Clover (T. medium) - A Picture of Genomic Similarities and Differences.</title>
        <authorList>
            <person name="Dluhosova J."/>
            <person name="Istvanek J."/>
            <person name="Nedelnik J."/>
            <person name="Repkova J."/>
        </authorList>
    </citation>
    <scope>NUCLEOTIDE SEQUENCE [LARGE SCALE GENOMIC DNA]</scope>
    <source>
        <strain evidence="3">cv. 10/8</strain>
        <tissue evidence="2">Leaf</tissue>
    </source>
</reference>
<feature type="compositionally biased region" description="Acidic residues" evidence="1">
    <location>
        <begin position="59"/>
        <end position="70"/>
    </location>
</feature>
<dbReference type="Proteomes" id="UP000265520">
    <property type="component" value="Unassembled WGS sequence"/>
</dbReference>
<dbReference type="AlphaFoldDB" id="A0A392V6P8"/>
<protein>
    <submittedName>
        <fullName evidence="2">Interactor of constitutive active ROPs 1-like</fullName>
    </submittedName>
</protein>
<dbReference type="EMBL" id="LXQA011045339">
    <property type="protein sequence ID" value="MCI82515.1"/>
    <property type="molecule type" value="Genomic_DNA"/>
</dbReference>
<keyword evidence="3" id="KW-1185">Reference proteome</keyword>
<feature type="region of interest" description="Disordered" evidence="1">
    <location>
        <begin position="42"/>
        <end position="70"/>
    </location>
</feature>
<evidence type="ECO:0000313" key="2">
    <source>
        <dbReference type="EMBL" id="MCI82515.1"/>
    </source>
</evidence>
<sequence length="70" mass="8065">MSNENDDLKNQLNKTVSKVKAYETKDEGMTMQVKQLSEELEASKGNAEKLNEKLKSVEEEKEELESEMKK</sequence>
<name>A0A392V6P8_9FABA</name>
<feature type="non-terminal residue" evidence="2">
    <location>
        <position position="70"/>
    </location>
</feature>
<evidence type="ECO:0000313" key="3">
    <source>
        <dbReference type="Proteomes" id="UP000265520"/>
    </source>
</evidence>
<accession>A0A392V6P8</accession>
<feature type="compositionally biased region" description="Basic and acidic residues" evidence="1">
    <location>
        <begin position="46"/>
        <end position="58"/>
    </location>
</feature>
<comment type="caution">
    <text evidence="2">The sequence shown here is derived from an EMBL/GenBank/DDBJ whole genome shotgun (WGS) entry which is preliminary data.</text>
</comment>